<evidence type="ECO:0000313" key="4">
    <source>
        <dbReference type="Proteomes" id="UP001245285"/>
    </source>
</evidence>
<evidence type="ECO:0000313" key="3">
    <source>
        <dbReference type="EMBL" id="MDT0647058.1"/>
    </source>
</evidence>
<dbReference type="Proteomes" id="UP001245285">
    <property type="component" value="Unassembled WGS sequence"/>
</dbReference>
<reference evidence="3 4" key="1">
    <citation type="submission" date="2023-09" db="EMBL/GenBank/DDBJ databases">
        <authorList>
            <person name="Rey-Velasco X."/>
        </authorList>
    </citation>
    <scope>NUCLEOTIDE SEQUENCE [LARGE SCALE GENOMIC DNA]</scope>
    <source>
        <strain evidence="3 4">F260</strain>
    </source>
</reference>
<dbReference type="Gene3D" id="3.40.1440.10">
    <property type="entry name" value="GIY-YIG endonuclease"/>
    <property type="match status" value="1"/>
</dbReference>
<dbReference type="RefSeq" id="WP_311495216.1">
    <property type="nucleotide sequence ID" value="NZ_JAVRHO010000012.1"/>
</dbReference>
<dbReference type="InterPro" id="IPR050190">
    <property type="entry name" value="UPF0213_domain"/>
</dbReference>
<accession>A0ABU3CL35</accession>
<dbReference type="PANTHER" id="PTHR34477">
    <property type="entry name" value="UPF0213 PROTEIN YHBQ"/>
    <property type="match status" value="1"/>
</dbReference>
<name>A0ABU3CL35_9FLAO</name>
<protein>
    <submittedName>
        <fullName evidence="3">GIY-YIG nuclease family protein</fullName>
    </submittedName>
</protein>
<dbReference type="EMBL" id="JAVRHO010000012">
    <property type="protein sequence ID" value="MDT0647058.1"/>
    <property type="molecule type" value="Genomic_DNA"/>
</dbReference>
<gene>
    <name evidence="3" type="ORF">RM545_10175</name>
</gene>
<comment type="caution">
    <text evidence="3">The sequence shown here is derived from an EMBL/GenBank/DDBJ whole genome shotgun (WGS) entry which is preliminary data.</text>
</comment>
<feature type="domain" description="GIY-YIG" evidence="2">
    <location>
        <begin position="2"/>
        <end position="78"/>
    </location>
</feature>
<dbReference type="InterPro" id="IPR000305">
    <property type="entry name" value="GIY-YIG_endonuc"/>
</dbReference>
<keyword evidence="4" id="KW-1185">Reference proteome</keyword>
<dbReference type="PROSITE" id="PS50164">
    <property type="entry name" value="GIY_YIG"/>
    <property type="match status" value="1"/>
</dbReference>
<dbReference type="CDD" id="cd10456">
    <property type="entry name" value="GIY-YIG_UPF0213"/>
    <property type="match status" value="1"/>
</dbReference>
<dbReference type="PANTHER" id="PTHR34477:SF1">
    <property type="entry name" value="UPF0213 PROTEIN YHBQ"/>
    <property type="match status" value="1"/>
</dbReference>
<organism evidence="3 4">
    <name type="scientific">Autumnicola lenta</name>
    <dbReference type="NCBI Taxonomy" id="3075593"/>
    <lineage>
        <taxon>Bacteria</taxon>
        <taxon>Pseudomonadati</taxon>
        <taxon>Bacteroidota</taxon>
        <taxon>Flavobacteriia</taxon>
        <taxon>Flavobacteriales</taxon>
        <taxon>Flavobacteriaceae</taxon>
        <taxon>Autumnicola</taxon>
    </lineage>
</organism>
<comment type="similarity">
    <text evidence="1">Belongs to the UPF0213 family.</text>
</comment>
<evidence type="ECO:0000259" key="2">
    <source>
        <dbReference type="PROSITE" id="PS50164"/>
    </source>
</evidence>
<proteinExistence type="inferred from homology"/>
<dbReference type="Pfam" id="PF01541">
    <property type="entry name" value="GIY-YIG"/>
    <property type="match status" value="1"/>
</dbReference>
<sequence length="106" mass="12661">MKLYYVYILECKDNLLYTGITNNISRRLAEHNSDKNENSFTYSRRPVELIFHQEFNDVNQAIYFEKKMKKWSAQKKRALANGDYDLLQILAECRNASHYRNSSENE</sequence>
<dbReference type="SUPFAM" id="SSF82771">
    <property type="entry name" value="GIY-YIG endonuclease"/>
    <property type="match status" value="1"/>
</dbReference>
<dbReference type="InterPro" id="IPR035901">
    <property type="entry name" value="GIY-YIG_endonuc_sf"/>
</dbReference>
<evidence type="ECO:0000256" key="1">
    <source>
        <dbReference type="ARBA" id="ARBA00007435"/>
    </source>
</evidence>